<feature type="compositionally biased region" description="Acidic residues" evidence="1">
    <location>
        <begin position="286"/>
        <end position="295"/>
    </location>
</feature>
<evidence type="ECO:0000313" key="3">
    <source>
        <dbReference type="Proteomes" id="UP001329825"/>
    </source>
</evidence>
<proteinExistence type="predicted"/>
<gene>
    <name evidence="2" type="ORF">IL334_002071</name>
</gene>
<name>A0ABZ1CUX7_9TREE</name>
<organism evidence="2 3">
    <name type="scientific">Kwoniella shivajii</name>
    <dbReference type="NCBI Taxonomy" id="564305"/>
    <lineage>
        <taxon>Eukaryota</taxon>
        <taxon>Fungi</taxon>
        <taxon>Dikarya</taxon>
        <taxon>Basidiomycota</taxon>
        <taxon>Agaricomycotina</taxon>
        <taxon>Tremellomycetes</taxon>
        <taxon>Tremellales</taxon>
        <taxon>Cryptococcaceae</taxon>
        <taxon>Kwoniella</taxon>
    </lineage>
</organism>
<dbReference type="Gene3D" id="3.40.50.11960">
    <property type="match status" value="1"/>
</dbReference>
<dbReference type="EMBL" id="CP141882">
    <property type="protein sequence ID" value="WRT65129.1"/>
    <property type="molecule type" value="Genomic_DNA"/>
</dbReference>
<evidence type="ECO:0000313" key="2">
    <source>
        <dbReference type="EMBL" id="WRT65129.1"/>
    </source>
</evidence>
<accession>A0ABZ1CUX7</accession>
<protein>
    <submittedName>
        <fullName evidence="2">Uncharacterized protein</fullName>
    </submittedName>
</protein>
<sequence>MTSTNQNKILLLHTSTVNPLSFAFRLTGNEVQENEDVVKWKIDNKYYTADVDIHISELSKTIDETTIRDWKEIDVIVYVFEKVPISLPPTLIKVLSTPRDIAIAVRTLPSPSSNKDSSHDHSEHGTYAELVDMLEEVGMEFIDEVNPLTEEDDERPMEPLEIIRQNLMTHLWPNMNRKPLNISSSPQIPSAISSPTSSPKQATFPETFASIEASASFSPFANADVDVLGGPSEIGATSAFPGLEELRAQIYANQFDNIDRLDNLGDGFGNGPSEEEYTRLDDWLDSDEDDDEEQEQIQYGQLEDDDDHAGNNENALNRKDADIQVDDASLDDWENRSGASKARNDKRDWLDTDDMRFDPIEFDLPSGSISPKVQEQEGFEDDFDEYTEFQSAPSMSAGLNDPTLALDPTPLLLHLQSVRDELANVQDENERRVRAGKEVQQILASLGMGDLAEDDLDLHGII</sequence>
<feature type="region of interest" description="Disordered" evidence="1">
    <location>
        <begin position="286"/>
        <end position="323"/>
    </location>
</feature>
<reference evidence="2 3" key="1">
    <citation type="submission" date="2024-01" db="EMBL/GenBank/DDBJ databases">
        <title>Comparative genomics of Cryptococcus and Kwoniella reveals pathogenesis evolution and contrasting modes of karyotype evolution via chromosome fusion or intercentromeric recombination.</title>
        <authorList>
            <person name="Coelho M.A."/>
            <person name="David-Palma M."/>
            <person name="Shea T."/>
            <person name="Bowers K."/>
            <person name="McGinley-Smith S."/>
            <person name="Mohammad A.W."/>
            <person name="Gnirke A."/>
            <person name="Yurkov A.M."/>
            <person name="Nowrousian M."/>
            <person name="Sun S."/>
            <person name="Cuomo C.A."/>
            <person name="Heitman J."/>
        </authorList>
    </citation>
    <scope>NUCLEOTIDE SEQUENCE [LARGE SCALE GENOMIC DNA]</scope>
    <source>
        <strain evidence="2">CBS 11374</strain>
    </source>
</reference>
<dbReference type="RefSeq" id="XP_062789869.1">
    <property type="nucleotide sequence ID" value="XM_062933818.1"/>
</dbReference>
<keyword evidence="3" id="KW-1185">Reference proteome</keyword>
<dbReference type="GeneID" id="87954202"/>
<dbReference type="Proteomes" id="UP001329825">
    <property type="component" value="Chromosome 2"/>
</dbReference>
<evidence type="ECO:0000256" key="1">
    <source>
        <dbReference type="SAM" id="MobiDB-lite"/>
    </source>
</evidence>